<dbReference type="Pfam" id="PF21900">
    <property type="entry name" value="DUF6920"/>
    <property type="match status" value="1"/>
</dbReference>
<comment type="caution">
    <text evidence="1">The sequence shown here is derived from an EMBL/GenBank/DDBJ whole genome shotgun (WGS) entry which is preliminary data.</text>
</comment>
<evidence type="ECO:0000313" key="1">
    <source>
        <dbReference type="EMBL" id="MQY02098.1"/>
    </source>
</evidence>
<proteinExistence type="predicted"/>
<dbReference type="EMBL" id="WEGH01000001">
    <property type="protein sequence ID" value="MQY02098.1"/>
    <property type="molecule type" value="Genomic_DNA"/>
</dbReference>
<organism evidence="1 2">
    <name type="scientific">Actinomadura macrotermitis</name>
    <dbReference type="NCBI Taxonomy" id="2585200"/>
    <lineage>
        <taxon>Bacteria</taxon>
        <taxon>Bacillati</taxon>
        <taxon>Actinomycetota</taxon>
        <taxon>Actinomycetes</taxon>
        <taxon>Streptosporangiales</taxon>
        <taxon>Thermomonosporaceae</taxon>
        <taxon>Actinomadura</taxon>
    </lineage>
</organism>
<dbReference type="InterPro" id="IPR054213">
    <property type="entry name" value="DUF6920"/>
</dbReference>
<evidence type="ECO:0000313" key="2">
    <source>
        <dbReference type="Proteomes" id="UP000487268"/>
    </source>
</evidence>
<dbReference type="RefSeq" id="WP_153530381.1">
    <property type="nucleotide sequence ID" value="NZ_WEGH01000001.1"/>
</dbReference>
<reference evidence="1 2" key="1">
    <citation type="submission" date="2019-10" db="EMBL/GenBank/DDBJ databases">
        <title>Actinomadura rubteroloni sp. nov. and Actinomadura macrotermitis sp. nov., isolated from the gut of fungus growing-termite Macrotermes natalensis.</title>
        <authorList>
            <person name="Benndorf R."/>
            <person name="Martin K."/>
            <person name="Kuefner M."/>
            <person name="De Beer W."/>
            <person name="Kaster A.-K."/>
            <person name="Vollmers J."/>
            <person name="Poulsen M."/>
            <person name="Beemelmanns C."/>
        </authorList>
    </citation>
    <scope>NUCLEOTIDE SEQUENCE [LARGE SCALE GENOMIC DNA]</scope>
    <source>
        <strain evidence="1 2">RB68</strain>
    </source>
</reference>
<sequence length="105" mass="11519">MHGRIRIGRWRLLGAVPVMSGDGPDIARSAAGRLAGEPALVPALSPAVFWEPVDDERALARVSIDDAEHQVTFTIVRGRPLPLGRPRRDGFREHTFGAEISAGWW</sequence>
<accession>A0A7K0BLN7</accession>
<name>A0A7K0BLN7_9ACTN</name>
<dbReference type="AlphaFoldDB" id="A0A7K0BLN7"/>
<dbReference type="OrthoDB" id="3671061at2"/>
<protein>
    <submittedName>
        <fullName evidence="1">Uncharacterized protein</fullName>
    </submittedName>
</protein>
<keyword evidence="2" id="KW-1185">Reference proteome</keyword>
<gene>
    <name evidence="1" type="ORF">ACRB68_01250</name>
</gene>
<dbReference type="Proteomes" id="UP000487268">
    <property type="component" value="Unassembled WGS sequence"/>
</dbReference>